<evidence type="ECO:0000313" key="7">
    <source>
        <dbReference type="Proteomes" id="UP000610293"/>
    </source>
</evidence>
<dbReference type="PANTHER" id="PTHR30419">
    <property type="entry name" value="HTH-TYPE TRANSCRIPTIONAL REGULATOR YBHD"/>
    <property type="match status" value="1"/>
</dbReference>
<accession>A0AAE2U6V6</accession>
<dbReference type="InterPro" id="IPR036388">
    <property type="entry name" value="WH-like_DNA-bd_sf"/>
</dbReference>
<feature type="domain" description="HTH lysR-type" evidence="5">
    <location>
        <begin position="9"/>
        <end position="61"/>
    </location>
</feature>
<dbReference type="GO" id="GO:0005829">
    <property type="term" value="C:cytosol"/>
    <property type="evidence" value="ECO:0007669"/>
    <property type="project" value="TreeGrafter"/>
</dbReference>
<dbReference type="Proteomes" id="UP000610293">
    <property type="component" value="Unassembled WGS sequence"/>
</dbReference>
<dbReference type="Gene3D" id="1.10.10.10">
    <property type="entry name" value="Winged helix-like DNA-binding domain superfamily/Winged helix DNA-binding domain"/>
    <property type="match status" value="1"/>
</dbReference>
<dbReference type="GO" id="GO:0003677">
    <property type="term" value="F:DNA binding"/>
    <property type="evidence" value="ECO:0007669"/>
    <property type="project" value="UniProtKB-KW"/>
</dbReference>
<dbReference type="InterPro" id="IPR036390">
    <property type="entry name" value="WH_DNA-bd_sf"/>
</dbReference>
<dbReference type="CDD" id="cd08421">
    <property type="entry name" value="PBP2_LTTR_like_1"/>
    <property type="match status" value="1"/>
</dbReference>
<comment type="caution">
    <text evidence="6">The sequence shown here is derived from an EMBL/GenBank/DDBJ whole genome shotgun (WGS) entry which is preliminary data.</text>
</comment>
<dbReference type="InterPro" id="IPR005119">
    <property type="entry name" value="LysR_subst-bd"/>
</dbReference>
<dbReference type="SUPFAM" id="SSF53850">
    <property type="entry name" value="Periplasmic binding protein-like II"/>
    <property type="match status" value="1"/>
</dbReference>
<evidence type="ECO:0000256" key="2">
    <source>
        <dbReference type="ARBA" id="ARBA00023015"/>
    </source>
</evidence>
<keyword evidence="3" id="KW-0238">DNA-binding</keyword>
<evidence type="ECO:0000256" key="4">
    <source>
        <dbReference type="ARBA" id="ARBA00023163"/>
    </source>
</evidence>
<dbReference type="Pfam" id="PF03466">
    <property type="entry name" value="LysR_substrate"/>
    <property type="match status" value="1"/>
</dbReference>
<proteinExistence type="inferred from homology"/>
<dbReference type="InterPro" id="IPR050950">
    <property type="entry name" value="HTH-type_LysR_regulators"/>
</dbReference>
<name>A0AAE2U6V6_PSEFL</name>
<evidence type="ECO:0000313" key="6">
    <source>
        <dbReference type="EMBL" id="MBD8273065.1"/>
    </source>
</evidence>
<reference evidence="6" key="1">
    <citation type="journal article" date="2020" name="FEMS Microbiol. Ecol.">
        <title>Temporal dynamics of bacterial communities during seed development and maturation.</title>
        <authorList>
            <person name="Chesneau G."/>
            <person name="Torres-Cortes G."/>
            <person name="Briand M."/>
            <person name="Darrasse A."/>
            <person name="Preveaux A."/>
            <person name="Marais C."/>
            <person name="Jacques M.A."/>
            <person name="Shade A."/>
            <person name="Barret M."/>
        </authorList>
    </citation>
    <scope>NUCLEOTIDE SEQUENCE</scope>
    <source>
        <strain evidence="6">CFBP13533</strain>
    </source>
</reference>
<dbReference type="InterPro" id="IPR000847">
    <property type="entry name" value="LysR_HTH_N"/>
</dbReference>
<dbReference type="RefSeq" id="WP_191956788.1">
    <property type="nucleotide sequence ID" value="NZ_JACYNJ010000021.1"/>
</dbReference>
<protein>
    <submittedName>
        <fullName evidence="6">LysR family transcriptional regulator</fullName>
    </submittedName>
</protein>
<evidence type="ECO:0000256" key="3">
    <source>
        <dbReference type="ARBA" id="ARBA00023125"/>
    </source>
</evidence>
<dbReference type="PROSITE" id="PS50931">
    <property type="entry name" value="HTH_LYSR"/>
    <property type="match status" value="1"/>
</dbReference>
<keyword evidence="4" id="KW-0804">Transcription</keyword>
<dbReference type="EMBL" id="JACYNJ010000021">
    <property type="protein sequence ID" value="MBD8273065.1"/>
    <property type="molecule type" value="Genomic_DNA"/>
</dbReference>
<dbReference type="Pfam" id="PF00126">
    <property type="entry name" value="HTH_1"/>
    <property type="match status" value="1"/>
</dbReference>
<comment type="similarity">
    <text evidence="1">Belongs to the LysR transcriptional regulatory family.</text>
</comment>
<organism evidence="6 7">
    <name type="scientific">Pseudomonas fluorescens</name>
    <dbReference type="NCBI Taxonomy" id="294"/>
    <lineage>
        <taxon>Bacteria</taxon>
        <taxon>Pseudomonadati</taxon>
        <taxon>Pseudomonadota</taxon>
        <taxon>Gammaproteobacteria</taxon>
        <taxon>Pseudomonadales</taxon>
        <taxon>Pseudomonadaceae</taxon>
        <taxon>Pseudomonas</taxon>
    </lineage>
</organism>
<dbReference type="SUPFAM" id="SSF46785">
    <property type="entry name" value="Winged helix' DNA-binding domain"/>
    <property type="match status" value="1"/>
</dbReference>
<gene>
    <name evidence="6" type="ORF">IFU03_25285</name>
</gene>
<evidence type="ECO:0000256" key="1">
    <source>
        <dbReference type="ARBA" id="ARBA00009437"/>
    </source>
</evidence>
<dbReference type="AlphaFoldDB" id="A0AAE2U6V6"/>
<evidence type="ECO:0000259" key="5">
    <source>
        <dbReference type="PROSITE" id="PS50931"/>
    </source>
</evidence>
<keyword evidence="2" id="KW-0805">Transcription regulation</keyword>
<dbReference type="PANTHER" id="PTHR30419:SF2">
    <property type="entry name" value="LYSR FAMILY TRANSCRIPTIONAL REGULATOR"/>
    <property type="match status" value="1"/>
</dbReference>
<dbReference type="Gene3D" id="3.40.190.290">
    <property type="match status" value="1"/>
</dbReference>
<dbReference type="GO" id="GO:0003700">
    <property type="term" value="F:DNA-binding transcription factor activity"/>
    <property type="evidence" value="ECO:0007669"/>
    <property type="project" value="InterPro"/>
</dbReference>
<sequence>MQHLDHLSLHLFILVCEEGTIARASERAFIAPSAVSKRISDIEARFGTPLLNRSKRGVEPTPAGLALLRHARSLTRAMERLDSELSEYAEGARGHVRVLANISSIMEFLPEELSDFMLEHPRIQADIEERFSPDVVRGVAEGNADLGICRRSMAVGDLEFLPYRRDHLAVVVGANHALANRTHIAFAETLAFDHLGLSAFATLNSFMRSEATKEGHELRFRSHVSSFDAAFRLVQFGLGLAVFPLEAVERYARLFDLRIIPLTDDWALGEFVICVRDRDALSPSARRLLEHLLLRAASLATRA</sequence>